<reference evidence="7 8" key="1">
    <citation type="submission" date="2015-01" db="EMBL/GenBank/DDBJ databases">
        <title>The Genome Sequence of Capronia semiimmersa CBS27337.</title>
        <authorList>
            <consortium name="The Broad Institute Genomics Platform"/>
            <person name="Cuomo C."/>
            <person name="de Hoog S."/>
            <person name="Gorbushina A."/>
            <person name="Stielow B."/>
            <person name="Teixiera M."/>
            <person name="Abouelleil A."/>
            <person name="Chapman S.B."/>
            <person name="Priest M."/>
            <person name="Young S.K."/>
            <person name="Wortman J."/>
            <person name="Nusbaum C."/>
            <person name="Birren B."/>
        </authorList>
    </citation>
    <scope>NUCLEOTIDE SEQUENCE [LARGE SCALE GENOMIC DNA]</scope>
    <source>
        <strain evidence="7 8">CBS 27337</strain>
    </source>
</reference>
<dbReference type="AlphaFoldDB" id="A0A0D2E5E5"/>
<dbReference type="Gene3D" id="4.10.240.10">
    <property type="entry name" value="Zn(2)-C6 fungal-type DNA-binding domain"/>
    <property type="match status" value="1"/>
</dbReference>
<dbReference type="GO" id="GO:0003677">
    <property type="term" value="F:DNA binding"/>
    <property type="evidence" value="ECO:0007669"/>
    <property type="project" value="UniProtKB-KW"/>
</dbReference>
<proteinExistence type="predicted"/>
<dbReference type="SUPFAM" id="SSF57701">
    <property type="entry name" value="Zn2/Cys6 DNA-binding domain"/>
    <property type="match status" value="1"/>
</dbReference>
<dbReference type="Pfam" id="PF00172">
    <property type="entry name" value="Zn_clus"/>
    <property type="match status" value="1"/>
</dbReference>
<feature type="domain" description="Zn(2)-C6 fungal-type" evidence="6">
    <location>
        <begin position="13"/>
        <end position="43"/>
    </location>
</feature>
<dbReference type="GO" id="GO:0000981">
    <property type="term" value="F:DNA-binding transcription factor activity, RNA polymerase II-specific"/>
    <property type="evidence" value="ECO:0007669"/>
    <property type="project" value="InterPro"/>
</dbReference>
<evidence type="ECO:0000256" key="5">
    <source>
        <dbReference type="SAM" id="MobiDB-lite"/>
    </source>
</evidence>
<accession>A0A0D2E5E5</accession>
<dbReference type="PROSITE" id="PS00463">
    <property type="entry name" value="ZN2_CY6_FUNGAL_1"/>
    <property type="match status" value="1"/>
</dbReference>
<name>A0A0D2E5E5_9EURO</name>
<keyword evidence="4" id="KW-0539">Nucleus</keyword>
<dbReference type="PANTHER" id="PTHR47657">
    <property type="entry name" value="STEROL REGULATORY ELEMENT-BINDING PROTEIN ECM22"/>
    <property type="match status" value="1"/>
</dbReference>
<protein>
    <recommendedName>
        <fullName evidence="6">Zn(2)-C6 fungal-type domain-containing protein</fullName>
    </recommendedName>
</protein>
<evidence type="ECO:0000256" key="1">
    <source>
        <dbReference type="ARBA" id="ARBA00023015"/>
    </source>
</evidence>
<keyword evidence="1" id="KW-0805">Transcription regulation</keyword>
<evidence type="ECO:0000259" key="6">
    <source>
        <dbReference type="PROSITE" id="PS50048"/>
    </source>
</evidence>
<dbReference type="Proteomes" id="UP000054266">
    <property type="component" value="Unassembled WGS sequence"/>
</dbReference>
<dbReference type="STRING" id="5601.A0A0D2E5E5"/>
<dbReference type="InterPro" id="IPR001138">
    <property type="entry name" value="Zn2Cys6_DnaBD"/>
</dbReference>
<dbReference type="EMBL" id="KN846958">
    <property type="protein sequence ID" value="KIW69547.1"/>
    <property type="molecule type" value="Genomic_DNA"/>
</dbReference>
<evidence type="ECO:0000313" key="8">
    <source>
        <dbReference type="Proteomes" id="UP000054266"/>
    </source>
</evidence>
<evidence type="ECO:0000256" key="4">
    <source>
        <dbReference type="ARBA" id="ARBA00023242"/>
    </source>
</evidence>
<evidence type="ECO:0000313" key="7">
    <source>
        <dbReference type="EMBL" id="KIW69547.1"/>
    </source>
</evidence>
<keyword evidence="8" id="KW-1185">Reference proteome</keyword>
<dbReference type="SMART" id="SM00066">
    <property type="entry name" value="GAL4"/>
    <property type="match status" value="1"/>
</dbReference>
<dbReference type="HOGENOM" id="CLU_024934_6_0_1"/>
<organism evidence="7 8">
    <name type="scientific">Phialophora macrospora</name>
    <dbReference type="NCBI Taxonomy" id="1851006"/>
    <lineage>
        <taxon>Eukaryota</taxon>
        <taxon>Fungi</taxon>
        <taxon>Dikarya</taxon>
        <taxon>Ascomycota</taxon>
        <taxon>Pezizomycotina</taxon>
        <taxon>Eurotiomycetes</taxon>
        <taxon>Chaetothyriomycetidae</taxon>
        <taxon>Chaetothyriales</taxon>
        <taxon>Herpotrichiellaceae</taxon>
        <taxon>Phialophora</taxon>
    </lineage>
</organism>
<sequence>MPPRLAHKKSRKGCRRCKERKVKCSEEWPSCAACTRHRVPCDYAEDPRRSSSTAPQSRSCSHEPSRGSSELRDNKSSSPGLDAPYPHSVLTDSNLSDPNRHAIELYLLHRFKSCVACAFPSYESPELRDVWVWASVDLGFDYPYLLDAVFAVTALYIWVTSSAPQTENEKVAIPRSLRGVDFAQLHRMYLNRSICLQRDALANLTSENADAVGLTAVLLSTMATCLLSDNADSGESIYTPPVQWLTMHASIAAVFRNAVPFLQPDGPMLRYAKLTENPTFSDTLALFDTENLSSFQKLLDFRRSEDCVIEGKKPDPLVEDAYVKAVAFLGSVCKALQWPEQRYRICMRVVAFGHVIPRMFIRLLAERRPRALAILANYMAFVKYIEKYWWFRNRAQKEISGIRSILPPHWHWALAWPLAVLQDPQKILLDPRDFQNIDV</sequence>
<evidence type="ECO:0000256" key="2">
    <source>
        <dbReference type="ARBA" id="ARBA00023125"/>
    </source>
</evidence>
<feature type="region of interest" description="Disordered" evidence="5">
    <location>
        <begin position="44"/>
        <end position="92"/>
    </location>
</feature>
<dbReference type="InterPro" id="IPR036864">
    <property type="entry name" value="Zn2-C6_fun-type_DNA-bd_sf"/>
</dbReference>
<feature type="compositionally biased region" description="Basic and acidic residues" evidence="5">
    <location>
        <begin position="60"/>
        <end position="75"/>
    </location>
</feature>
<dbReference type="CDD" id="cd00067">
    <property type="entry name" value="GAL4"/>
    <property type="match status" value="1"/>
</dbReference>
<gene>
    <name evidence="7" type="ORF">PV04_05419</name>
</gene>
<dbReference type="PANTHER" id="PTHR47657:SF14">
    <property type="entry name" value="ZN(2)-C6 FUNGAL-TYPE DOMAIN-CONTAINING PROTEIN"/>
    <property type="match status" value="1"/>
</dbReference>
<keyword evidence="2" id="KW-0238">DNA-binding</keyword>
<dbReference type="PROSITE" id="PS50048">
    <property type="entry name" value="ZN2_CY6_FUNGAL_2"/>
    <property type="match status" value="1"/>
</dbReference>
<evidence type="ECO:0000256" key="3">
    <source>
        <dbReference type="ARBA" id="ARBA00023163"/>
    </source>
</evidence>
<dbReference type="InterPro" id="IPR052400">
    <property type="entry name" value="Zn2-C6_fungal_TF"/>
</dbReference>
<dbReference type="GO" id="GO:0008270">
    <property type="term" value="F:zinc ion binding"/>
    <property type="evidence" value="ECO:0007669"/>
    <property type="project" value="InterPro"/>
</dbReference>
<feature type="compositionally biased region" description="Polar residues" evidence="5">
    <location>
        <begin position="50"/>
        <end position="59"/>
    </location>
</feature>
<keyword evidence="3" id="KW-0804">Transcription</keyword>